<keyword evidence="1" id="KW-0255">Endonuclease</keyword>
<dbReference type="EMBL" id="JBHFPV010000002">
    <property type="protein sequence ID" value="MFH6604320.1"/>
    <property type="molecule type" value="Genomic_DNA"/>
</dbReference>
<protein>
    <submittedName>
        <fullName evidence="1">Endonuclease/exonuclease/phosphatase family protein</fullName>
    </submittedName>
</protein>
<proteinExistence type="predicted"/>
<accession>A0ACC7LL96</accession>
<reference evidence="1" key="1">
    <citation type="submission" date="2024-09" db="EMBL/GenBank/DDBJ databases">
        <authorList>
            <person name="Liu J."/>
        </authorList>
    </citation>
    <scope>NUCLEOTIDE SEQUENCE</scope>
    <source>
        <strain evidence="1">NBU2967</strain>
    </source>
</reference>
<gene>
    <name evidence="1" type="ORF">ACEZ3G_12580</name>
</gene>
<evidence type="ECO:0000313" key="2">
    <source>
        <dbReference type="Proteomes" id="UP001595191"/>
    </source>
</evidence>
<comment type="caution">
    <text evidence="1">The sequence shown here is derived from an EMBL/GenBank/DDBJ whole genome shotgun (WGS) entry which is preliminary data.</text>
</comment>
<evidence type="ECO:0000313" key="1">
    <source>
        <dbReference type="EMBL" id="MFH6604320.1"/>
    </source>
</evidence>
<sequence>MNLKKEILCKTVTLPLILLPMLLTAQTVKVMTYNIKYDNVNDTVNNWNDRKDGMVGLLKQQGPVFIGMQEVLFNQLQFLDEALPNYAYIGVGRDDGKEKGEFSPILYNSEKYRLLRSDTFWLSKTPDNISVGWDAALERICTYGLFEDKVTHAKLWVFNTHFDHVGVKARKKSAKLILEKISQLNTDKLPVILMGDLNLMPEEKPIRSIKRKMHDGLVFSKKPQNGPVGTFNGFNISDPISRRIDYIFVTNLEVLDYQHIDERLGSGKHISDHLPVIAILKTK</sequence>
<name>A0ACC7LL96_9FLAO</name>
<keyword evidence="1" id="KW-0378">Hydrolase</keyword>
<organism evidence="1 2">
    <name type="scientific">Meishania litoralis</name>
    <dbReference type="NCBI Taxonomy" id="3434685"/>
    <lineage>
        <taxon>Bacteria</taxon>
        <taxon>Pseudomonadati</taxon>
        <taxon>Bacteroidota</taxon>
        <taxon>Flavobacteriia</taxon>
        <taxon>Flavobacteriales</taxon>
        <taxon>Flavobacteriaceae</taxon>
        <taxon>Meishania</taxon>
    </lineage>
</organism>
<dbReference type="Proteomes" id="UP001595191">
    <property type="component" value="Unassembled WGS sequence"/>
</dbReference>
<keyword evidence="1" id="KW-0540">Nuclease</keyword>
<keyword evidence="2" id="KW-1185">Reference proteome</keyword>